<keyword evidence="2" id="KW-0963">Cytoplasm</keyword>
<protein>
    <recommendedName>
        <fullName evidence="2">PF03932 family protein CutC</fullName>
    </recommendedName>
</protein>
<dbReference type="GO" id="GO:0005507">
    <property type="term" value="F:copper ion binding"/>
    <property type="evidence" value="ECO:0007669"/>
    <property type="project" value="TreeGrafter"/>
</dbReference>
<dbReference type="InterPro" id="IPR036822">
    <property type="entry name" value="CutC-like_dom_sf"/>
</dbReference>
<dbReference type="Gene3D" id="3.20.20.380">
    <property type="entry name" value="Copper homeostasis (CutC) domain"/>
    <property type="match status" value="1"/>
</dbReference>
<dbReference type="EMBL" id="VNIA01000001">
    <property type="protein sequence ID" value="TYQ00249.1"/>
    <property type="molecule type" value="Genomic_DNA"/>
</dbReference>
<accession>A0A5S5DYB4</accession>
<sequence>MFIKEACVEGVHQALLAEQKGADRIELCGDLNVGGVTPSLEVIKEVKEKVGIPIRVMIRPRGGDFIYSKKEFELMKIQIEHCHMLKIDGVVFGILKQDNSIDINRIKELVKIARPLKVVIHKAIDETPDILQALKELLKVEGITTVLSSGGKITAEEGKEFLKMMVSTAKEKLEILPAGSITDENVQKLHQFIKAKSYHGKRIVGNLY</sequence>
<dbReference type="OrthoDB" id="9815677at2"/>
<dbReference type="Proteomes" id="UP000323136">
    <property type="component" value="Unassembled WGS sequence"/>
</dbReference>
<keyword evidence="4" id="KW-1185">Reference proteome</keyword>
<dbReference type="GO" id="GO:0005737">
    <property type="term" value="C:cytoplasm"/>
    <property type="evidence" value="ECO:0007669"/>
    <property type="project" value="UniProtKB-SubCell"/>
</dbReference>
<evidence type="ECO:0000313" key="3">
    <source>
        <dbReference type="EMBL" id="TYQ00249.1"/>
    </source>
</evidence>
<dbReference type="SUPFAM" id="SSF110395">
    <property type="entry name" value="CutC-like"/>
    <property type="match status" value="1"/>
</dbReference>
<dbReference type="RefSeq" id="WP_148869055.1">
    <property type="nucleotide sequence ID" value="NZ_VNIA01000001.1"/>
</dbReference>
<evidence type="ECO:0000256" key="2">
    <source>
        <dbReference type="HAMAP-Rule" id="MF_00795"/>
    </source>
</evidence>
<dbReference type="PANTHER" id="PTHR12598:SF0">
    <property type="entry name" value="COPPER HOMEOSTASIS PROTEIN CUTC HOMOLOG"/>
    <property type="match status" value="1"/>
</dbReference>
<dbReference type="AlphaFoldDB" id="A0A5S5DYB4"/>
<evidence type="ECO:0000313" key="4">
    <source>
        <dbReference type="Proteomes" id="UP000323136"/>
    </source>
</evidence>
<comment type="caution">
    <text evidence="3">The sequence shown here is derived from an EMBL/GenBank/DDBJ whole genome shotgun (WGS) entry which is preliminary data.</text>
</comment>
<comment type="subcellular location">
    <subcellularLocation>
        <location evidence="2">Cytoplasm</location>
    </subcellularLocation>
</comment>
<dbReference type="HAMAP" id="MF_00795">
    <property type="entry name" value="CutC"/>
    <property type="match status" value="1"/>
</dbReference>
<dbReference type="Pfam" id="PF03932">
    <property type="entry name" value="CutC"/>
    <property type="match status" value="1"/>
</dbReference>
<dbReference type="PANTHER" id="PTHR12598">
    <property type="entry name" value="COPPER HOMEOSTASIS PROTEIN CUTC"/>
    <property type="match status" value="1"/>
</dbReference>
<reference evidence="3 4" key="1">
    <citation type="submission" date="2019-07" db="EMBL/GenBank/DDBJ databases">
        <title>Genomic Encyclopedia of Type Strains, Phase IV (KMG-IV): sequencing the most valuable type-strain genomes for metagenomic binning, comparative biology and taxonomic classification.</title>
        <authorList>
            <person name="Goeker M."/>
        </authorList>
    </citation>
    <scope>NUCLEOTIDE SEQUENCE [LARGE SCALE GENOMIC DNA]</scope>
    <source>
        <strain evidence="3 4">DSM 18961</strain>
    </source>
</reference>
<comment type="caution">
    <text evidence="2">Once thought to be involved in copper homeostasis, experiments in E.coli have shown this is not the case.</text>
</comment>
<gene>
    <name evidence="2" type="primary">cutC</name>
    <name evidence="3" type="ORF">C7447_101859</name>
</gene>
<organism evidence="3 4">
    <name type="scientific">Tenacibaculum adriaticum</name>
    <dbReference type="NCBI Taxonomy" id="413713"/>
    <lineage>
        <taxon>Bacteria</taxon>
        <taxon>Pseudomonadati</taxon>
        <taxon>Bacteroidota</taxon>
        <taxon>Flavobacteriia</taxon>
        <taxon>Flavobacteriales</taxon>
        <taxon>Flavobacteriaceae</taxon>
        <taxon>Tenacibaculum</taxon>
    </lineage>
</organism>
<comment type="similarity">
    <text evidence="1 2">Belongs to the CutC family.</text>
</comment>
<name>A0A5S5DYB4_9FLAO</name>
<proteinExistence type="inferred from homology"/>
<evidence type="ECO:0000256" key="1">
    <source>
        <dbReference type="ARBA" id="ARBA00007768"/>
    </source>
</evidence>
<dbReference type="InterPro" id="IPR005627">
    <property type="entry name" value="CutC-like"/>
</dbReference>